<dbReference type="SUPFAM" id="SSF53300">
    <property type="entry name" value="vWA-like"/>
    <property type="match status" value="1"/>
</dbReference>
<name>A0A7W9EZ08_9RHOB</name>
<dbReference type="PROSITE" id="PS50234">
    <property type="entry name" value="VWFA"/>
    <property type="match status" value="1"/>
</dbReference>
<dbReference type="InterPro" id="IPR002035">
    <property type="entry name" value="VWF_A"/>
</dbReference>
<keyword evidence="4" id="KW-1185">Reference proteome</keyword>
<evidence type="ECO:0000256" key="1">
    <source>
        <dbReference type="SAM" id="SignalP"/>
    </source>
</evidence>
<evidence type="ECO:0000313" key="3">
    <source>
        <dbReference type="EMBL" id="MBB5721436.1"/>
    </source>
</evidence>
<keyword evidence="1" id="KW-0732">Signal</keyword>
<gene>
    <name evidence="3" type="ORF">FHS72_001048</name>
</gene>
<dbReference type="AlphaFoldDB" id="A0A7W9EZ08"/>
<dbReference type="Gene3D" id="3.40.50.410">
    <property type="entry name" value="von Willebrand factor, type A domain"/>
    <property type="match status" value="1"/>
</dbReference>
<dbReference type="Proteomes" id="UP000535415">
    <property type="component" value="Unassembled WGS sequence"/>
</dbReference>
<evidence type="ECO:0000259" key="2">
    <source>
        <dbReference type="PROSITE" id="PS50234"/>
    </source>
</evidence>
<feature type="signal peptide" evidence="1">
    <location>
        <begin position="1"/>
        <end position="20"/>
    </location>
</feature>
<dbReference type="SMART" id="SM00327">
    <property type="entry name" value="VWA"/>
    <property type="match status" value="1"/>
</dbReference>
<dbReference type="Pfam" id="PF00092">
    <property type="entry name" value="VWA"/>
    <property type="match status" value="1"/>
</dbReference>
<accession>A0A7W9EZ08</accession>
<reference evidence="3 4" key="1">
    <citation type="submission" date="2020-08" db="EMBL/GenBank/DDBJ databases">
        <title>Genomic Encyclopedia of Type Strains, Phase IV (KMG-IV): sequencing the most valuable type-strain genomes for metagenomic binning, comparative biology and taxonomic classification.</title>
        <authorList>
            <person name="Goeker M."/>
        </authorList>
    </citation>
    <scope>NUCLEOTIDE SEQUENCE [LARGE SCALE GENOMIC DNA]</scope>
    <source>
        <strain evidence="3 4">DSM 101064</strain>
    </source>
</reference>
<evidence type="ECO:0000313" key="4">
    <source>
        <dbReference type="Proteomes" id="UP000535415"/>
    </source>
</evidence>
<organism evidence="3 4">
    <name type="scientific">Yoonia ponticola</name>
    <dbReference type="NCBI Taxonomy" id="1524255"/>
    <lineage>
        <taxon>Bacteria</taxon>
        <taxon>Pseudomonadati</taxon>
        <taxon>Pseudomonadota</taxon>
        <taxon>Alphaproteobacteria</taxon>
        <taxon>Rhodobacterales</taxon>
        <taxon>Paracoccaceae</taxon>
        <taxon>Yoonia</taxon>
    </lineage>
</organism>
<sequence length="737" mass="77581">MRFLSALLICLSFIPNLATAQDRTNTILVLDGSGSMWGQIDGVNKIVIARDVVGQILADFPPDENLGLTVYGHRERGNCADIETIVAPVPNSASEILAAVNAISPRGKTPMTDAIIAAAQALRYTEVAATVILVSDGIETCNPDPCAAARALNEAGIDFTAHVVGFDVTEPDALAQMQCIADETGGQFLTASDAEELSAALSTVAAVVQPDPEPILTRIDFRATRGEGGDDVTAQVTWDISGGNSVNIAAPAAASYATELAAGNYTVRAYDAVNDIAAIADFTVTETAQTVTVVLAVPQPKATITAQDTAIAGETIAVDWTGPNADRDFISVGAVVQNGTPYINYTYTVNTTEDGLQMPPVAGTYLLRYISDDNQTELAAREITVTPLKVALIAPEAATAGETITIGWDGPDYLRDYISVGPADGTYINYTYTKDGNPLTLVMPSEPGDYEVRYVLDQAQTVVARSQITVGDVGASLTAPDTAMAGETVSVGWTGPAYDRDYISVAQPDVAGGQYENYTYVNEGTPLDLVMPSEAGTYEIRYIVAQGNVVLSRQTLTVNEVAANLTAPATAPMGASVTVAWTGPNYDLDYISVASVGDGGGQYVNYTYTKDGAPLQLIMPATAGEFEIRYIQAQDSVILYSQPVTVSQVKAQLVAEQVVPVTQGEIIVGWEGPDYSRDYIGIANAGADGYLSYAYTSSGNPVSISLPDAAGDYEIRYFMGQGGVVLGEIPLTVTANK</sequence>
<dbReference type="EMBL" id="JACIJM010000003">
    <property type="protein sequence ID" value="MBB5721436.1"/>
    <property type="molecule type" value="Genomic_DNA"/>
</dbReference>
<dbReference type="RefSeq" id="WP_183526630.1">
    <property type="nucleotide sequence ID" value="NZ_JACIJM010000003.1"/>
</dbReference>
<comment type="caution">
    <text evidence="3">The sequence shown here is derived from an EMBL/GenBank/DDBJ whole genome shotgun (WGS) entry which is preliminary data.</text>
</comment>
<feature type="domain" description="VWFA" evidence="2">
    <location>
        <begin position="25"/>
        <end position="204"/>
    </location>
</feature>
<feature type="chain" id="PRO_5030713196" evidence="1">
    <location>
        <begin position="21"/>
        <end position="737"/>
    </location>
</feature>
<protein>
    <submittedName>
        <fullName evidence="3">Ca-activated chloride channel family protein</fullName>
    </submittedName>
</protein>
<dbReference type="InterPro" id="IPR036465">
    <property type="entry name" value="vWFA_dom_sf"/>
</dbReference>
<proteinExistence type="predicted"/>